<protein>
    <submittedName>
        <fullName evidence="1">Uncharacterized protein</fullName>
    </submittedName>
</protein>
<proteinExistence type="predicted"/>
<organism evidence="1 2">
    <name type="scientific">Amycolatopsis taiwanensis</name>
    <dbReference type="NCBI Taxonomy" id="342230"/>
    <lineage>
        <taxon>Bacteria</taxon>
        <taxon>Bacillati</taxon>
        <taxon>Actinomycetota</taxon>
        <taxon>Actinomycetes</taxon>
        <taxon>Pseudonocardiales</taxon>
        <taxon>Pseudonocardiaceae</taxon>
        <taxon>Amycolatopsis</taxon>
    </lineage>
</organism>
<dbReference type="EMBL" id="BSTI01000004">
    <property type="protein sequence ID" value="GLY65631.1"/>
    <property type="molecule type" value="Genomic_DNA"/>
</dbReference>
<dbReference type="AlphaFoldDB" id="A0A9W6VGL8"/>
<reference evidence="1" key="1">
    <citation type="submission" date="2023-03" db="EMBL/GenBank/DDBJ databases">
        <title>Amycolatopsis taiwanensis NBRC 103393.</title>
        <authorList>
            <person name="Ichikawa N."/>
            <person name="Sato H."/>
            <person name="Tonouchi N."/>
        </authorList>
    </citation>
    <scope>NUCLEOTIDE SEQUENCE</scope>
    <source>
        <strain evidence="1">NBRC 103393</strain>
    </source>
</reference>
<evidence type="ECO:0000313" key="1">
    <source>
        <dbReference type="EMBL" id="GLY65631.1"/>
    </source>
</evidence>
<keyword evidence="2" id="KW-1185">Reference proteome</keyword>
<name>A0A9W6VGL8_9PSEU</name>
<dbReference type="Gene3D" id="3.30.1460.10">
    <property type="match status" value="1"/>
</dbReference>
<dbReference type="Proteomes" id="UP001165136">
    <property type="component" value="Unassembled WGS sequence"/>
</dbReference>
<dbReference type="RefSeq" id="WP_027940799.1">
    <property type="nucleotide sequence ID" value="NZ_BSTI01000004.1"/>
</dbReference>
<sequence length="134" mass="15286">MATWRNLVTFIRREYEVTRDEPDEIRIEIRFGDEEGIHRTQTVVIAREVLDGREEWVQIASPFARVDQVDLAKVLAEIGSTTVVGGAVIMGPYLVLRHSLPLINLDINEFVDPLELVGLTAEDLEEMFTGRDDY</sequence>
<comment type="caution">
    <text evidence="1">The sequence shown here is derived from an EMBL/GenBank/DDBJ whole genome shotgun (WGS) entry which is preliminary data.</text>
</comment>
<accession>A0A9W6VGL8</accession>
<gene>
    <name evidence="1" type="ORF">Atai01_22500</name>
</gene>
<evidence type="ECO:0000313" key="2">
    <source>
        <dbReference type="Proteomes" id="UP001165136"/>
    </source>
</evidence>